<protein>
    <submittedName>
        <fullName evidence="2">Esterase-like activity of phytase family protein</fullName>
    </submittedName>
</protein>
<dbReference type="KEGG" id="oxy:HCG48_16015"/>
<evidence type="ECO:0000313" key="3">
    <source>
        <dbReference type="Proteomes" id="UP000500857"/>
    </source>
</evidence>
<evidence type="ECO:0000313" key="2">
    <source>
        <dbReference type="EMBL" id="QIZ71901.1"/>
    </source>
</evidence>
<dbReference type="SUPFAM" id="SSF75011">
    <property type="entry name" value="3-carboxy-cis,cis-mucoante lactonizing enzyme"/>
    <property type="match status" value="1"/>
</dbReference>
<dbReference type="Proteomes" id="UP000500857">
    <property type="component" value="Chromosome"/>
</dbReference>
<sequence>MTIEFHPPAFARHLWKTIAPRTKARYLYKANLCLLCAAIALSGCDDLPRGRAESQPPAPAAFALLGQASFRTGTEFEGTEIGGLSGITYDSERDLYYAISDDRQAPGFPRFYTLNIDLDPFGVTPVAVTPVTDNNGRPFGEFQVDLEGIARTSDRTLWISSEGDLRFSVSPFLQSFSLSGQAIASLPLPEKFLPDRDRRRGIRHNLAFESLALTPDGRYLFSATENALVQDGPIADTRQGSPSRLLRCDLDTRRCDREYIYLTEAIADEPNPADGFKSNGLVELVALDERRLLSLERSYSAGVGNTIRLFAIDLTAATPIEQIDAIQWPLDPAIVPVEKRLVLDLNSLGIPLDNLEGMTWGPPLPDGRRSLVLVSDNNFNPFQFTQIIVFSVDPDSL</sequence>
<dbReference type="EMBL" id="CP051167">
    <property type="protein sequence ID" value="QIZ71901.1"/>
    <property type="molecule type" value="Genomic_DNA"/>
</dbReference>
<evidence type="ECO:0000259" key="1">
    <source>
        <dbReference type="Pfam" id="PF13449"/>
    </source>
</evidence>
<feature type="domain" description="Phytase-like" evidence="1">
    <location>
        <begin position="79"/>
        <end position="379"/>
    </location>
</feature>
<dbReference type="PANTHER" id="PTHR37957">
    <property type="entry name" value="BLR7070 PROTEIN"/>
    <property type="match status" value="1"/>
</dbReference>
<keyword evidence="3" id="KW-1185">Reference proteome</keyword>
<dbReference type="Pfam" id="PF13449">
    <property type="entry name" value="Phytase-like"/>
    <property type="match status" value="1"/>
</dbReference>
<dbReference type="RefSeq" id="WP_168570053.1">
    <property type="nucleotide sequence ID" value="NZ_CP051167.1"/>
</dbReference>
<proteinExistence type="predicted"/>
<dbReference type="PANTHER" id="PTHR37957:SF1">
    <property type="entry name" value="PHYTASE-LIKE DOMAIN-CONTAINING PROTEIN"/>
    <property type="match status" value="1"/>
</dbReference>
<reference evidence="2 3" key="1">
    <citation type="submission" date="2020-04" db="EMBL/GenBank/DDBJ databases">
        <authorList>
            <person name="Basu S."/>
            <person name="Maruthanayagam V."/>
            <person name="Chakraborty S."/>
            <person name="Pramanik A."/>
            <person name="Mukherjee J."/>
            <person name="Brink B."/>
        </authorList>
    </citation>
    <scope>NUCLEOTIDE SEQUENCE [LARGE SCALE GENOMIC DNA]</scope>
    <source>
        <strain evidence="2 3">AP17</strain>
    </source>
</reference>
<dbReference type="InterPro" id="IPR027372">
    <property type="entry name" value="Phytase-like_dom"/>
</dbReference>
<gene>
    <name evidence="2" type="ORF">HCG48_16015</name>
</gene>
<name>A0A6H1TZ92_9CYAN</name>
<accession>A0A6H1TZ92</accession>
<organism evidence="2 3">
    <name type="scientific">Oxynema aestuarii AP17</name>
    <dbReference type="NCBI Taxonomy" id="2064643"/>
    <lineage>
        <taxon>Bacteria</taxon>
        <taxon>Bacillati</taxon>
        <taxon>Cyanobacteriota</taxon>
        <taxon>Cyanophyceae</taxon>
        <taxon>Oscillatoriophycideae</taxon>
        <taxon>Oscillatoriales</taxon>
        <taxon>Oscillatoriaceae</taxon>
        <taxon>Oxynema</taxon>
        <taxon>Oxynema aestuarii</taxon>
    </lineage>
</organism>
<dbReference type="AlphaFoldDB" id="A0A6H1TZ92"/>